<dbReference type="EMBL" id="RRYP01008061">
    <property type="protein sequence ID" value="TNV80048.1"/>
    <property type="molecule type" value="Genomic_DNA"/>
</dbReference>
<evidence type="ECO:0000313" key="3">
    <source>
        <dbReference type="Proteomes" id="UP000785679"/>
    </source>
</evidence>
<accession>A0A8J8NR87</accession>
<dbReference type="AlphaFoldDB" id="A0A8J8NR87"/>
<gene>
    <name evidence="2" type="ORF">FGO68_gene2361</name>
</gene>
<protein>
    <submittedName>
        <fullName evidence="2">Uncharacterized protein</fullName>
    </submittedName>
</protein>
<reference evidence="2" key="1">
    <citation type="submission" date="2019-06" db="EMBL/GenBank/DDBJ databases">
        <authorList>
            <person name="Zheng W."/>
        </authorList>
    </citation>
    <scope>NUCLEOTIDE SEQUENCE</scope>
    <source>
        <strain evidence="2">QDHG01</strain>
    </source>
</reference>
<feature type="region of interest" description="Disordered" evidence="1">
    <location>
        <begin position="360"/>
        <end position="392"/>
    </location>
</feature>
<feature type="compositionally biased region" description="Polar residues" evidence="1">
    <location>
        <begin position="379"/>
        <end position="390"/>
    </location>
</feature>
<comment type="caution">
    <text evidence="2">The sequence shown here is derived from an EMBL/GenBank/DDBJ whole genome shotgun (WGS) entry which is preliminary data.</text>
</comment>
<organism evidence="2 3">
    <name type="scientific">Halteria grandinella</name>
    <dbReference type="NCBI Taxonomy" id="5974"/>
    <lineage>
        <taxon>Eukaryota</taxon>
        <taxon>Sar</taxon>
        <taxon>Alveolata</taxon>
        <taxon>Ciliophora</taxon>
        <taxon>Intramacronucleata</taxon>
        <taxon>Spirotrichea</taxon>
        <taxon>Stichotrichia</taxon>
        <taxon>Sporadotrichida</taxon>
        <taxon>Halteriidae</taxon>
        <taxon>Halteria</taxon>
    </lineage>
</organism>
<name>A0A8J8NR87_HALGN</name>
<sequence length="493" mass="56007">MMSTFNPALMMNTKAYWIGMFEAYYLSAIELIDGSKIECSSQENTCDPSPTQQNGTLLNEDLFRHFESCFPQIMSSVCYSCLPNEMKEQKLLEHLDRIRGHISASRVISRMDHNLFETLSVFIRLYFASASNDLAKKYSIKKEKRLKIQAKHVLRSQNMDISLAALDLSKSSQDHQVFSQDDLCILQEQQPTASTLMTFNEWLHAIVVRPFGPLMPEIVKKVIESLELEDVRIEMDLELHSKQRSKAFQQSRKRKIEDVNSLSQPCGEVKNQLAFVKPIQIAVAPAFKRRQLIQQLEDRGAQQMVDISLKLQMPKMQVKSVSFQSTANNTSFLKSDPQPQRQVQLTHKLDLDLAVSSAKPSLRAKSLSRDPSKQDDVSPATNNTSMISLHSRSQSVESVLSSQPACSVRSFKPEYTSNSNVSMRDFCSQQVMSDIMRRKKRIMLGQSTNVCTAKMPRQQKQKASATGNIIRLVTQRSINLGLERMQSSVQILE</sequence>
<evidence type="ECO:0000256" key="1">
    <source>
        <dbReference type="SAM" id="MobiDB-lite"/>
    </source>
</evidence>
<keyword evidence="3" id="KW-1185">Reference proteome</keyword>
<proteinExistence type="predicted"/>
<feature type="compositionally biased region" description="Basic and acidic residues" evidence="1">
    <location>
        <begin position="367"/>
        <end position="376"/>
    </location>
</feature>
<dbReference type="Proteomes" id="UP000785679">
    <property type="component" value="Unassembled WGS sequence"/>
</dbReference>
<evidence type="ECO:0000313" key="2">
    <source>
        <dbReference type="EMBL" id="TNV80048.1"/>
    </source>
</evidence>